<feature type="non-terminal residue" evidence="1">
    <location>
        <position position="269"/>
    </location>
</feature>
<dbReference type="EMBL" id="CAJVPM010022927">
    <property type="protein sequence ID" value="CAG8647358.1"/>
    <property type="molecule type" value="Genomic_DNA"/>
</dbReference>
<reference evidence="1" key="1">
    <citation type="submission" date="2021-06" db="EMBL/GenBank/DDBJ databases">
        <authorList>
            <person name="Kallberg Y."/>
            <person name="Tangrot J."/>
            <person name="Rosling A."/>
        </authorList>
    </citation>
    <scope>NUCLEOTIDE SEQUENCE</scope>
    <source>
        <strain evidence="1">AU212A</strain>
    </source>
</reference>
<proteinExistence type="predicted"/>
<feature type="non-terminal residue" evidence="1">
    <location>
        <position position="1"/>
    </location>
</feature>
<organism evidence="1 2">
    <name type="scientific">Scutellospora calospora</name>
    <dbReference type="NCBI Taxonomy" id="85575"/>
    <lineage>
        <taxon>Eukaryota</taxon>
        <taxon>Fungi</taxon>
        <taxon>Fungi incertae sedis</taxon>
        <taxon>Mucoromycota</taxon>
        <taxon>Glomeromycotina</taxon>
        <taxon>Glomeromycetes</taxon>
        <taxon>Diversisporales</taxon>
        <taxon>Gigasporaceae</taxon>
        <taxon>Scutellospora</taxon>
    </lineage>
</organism>
<gene>
    <name evidence="1" type="ORF">SCALOS_LOCUS8541</name>
</gene>
<accession>A0ACA9ND80</accession>
<evidence type="ECO:0000313" key="1">
    <source>
        <dbReference type="EMBL" id="CAG8647358.1"/>
    </source>
</evidence>
<dbReference type="Proteomes" id="UP000789860">
    <property type="component" value="Unassembled WGS sequence"/>
</dbReference>
<sequence length="269" mass="32121">RDYLSNQYGQYDQNNFIDIRGSKKQILHASKPISSITNPSSRSTHINMKDDIKFKKLPVDYRPKSTNKNLTMFYHQLKEFVESILLYGIPYDEEMMKINLNIQKRYISAKNCSVLIHDSMYKLLDISTNLLKYYQNIIRIEVPTILDKLAYENVRQFLKKSSKKELEKSGKTQKAIELTSMICEARAKSVIKSILENRSDCIVEITNLFNNINITENEEIKYIKFQRIEEQKKEFEIQRQREFEIQRQKEEEFLRQQEENQRLQNNILN</sequence>
<keyword evidence="2" id="KW-1185">Reference proteome</keyword>
<evidence type="ECO:0000313" key="2">
    <source>
        <dbReference type="Proteomes" id="UP000789860"/>
    </source>
</evidence>
<protein>
    <submittedName>
        <fullName evidence="1">752_t:CDS:1</fullName>
    </submittedName>
</protein>
<comment type="caution">
    <text evidence="1">The sequence shown here is derived from an EMBL/GenBank/DDBJ whole genome shotgun (WGS) entry which is preliminary data.</text>
</comment>
<name>A0ACA9ND80_9GLOM</name>